<feature type="compositionally biased region" description="Polar residues" evidence="1">
    <location>
        <begin position="33"/>
        <end position="45"/>
    </location>
</feature>
<sequence>MGIVQSRYNDSSAAGGGNGGGSVGIGMRDTLGIKTTTSANFHQQGTLGGPHTRSGSIRAPPRQPMPDTMELERRFTKVLVSQEYYFYFTSQFHSS</sequence>
<organism evidence="2">
    <name type="scientific">Bracon brevicornis</name>
    <dbReference type="NCBI Taxonomy" id="1563983"/>
    <lineage>
        <taxon>Eukaryota</taxon>
        <taxon>Metazoa</taxon>
        <taxon>Ecdysozoa</taxon>
        <taxon>Arthropoda</taxon>
        <taxon>Hexapoda</taxon>
        <taxon>Insecta</taxon>
        <taxon>Pterygota</taxon>
        <taxon>Neoptera</taxon>
        <taxon>Endopterygota</taxon>
        <taxon>Hymenoptera</taxon>
        <taxon>Apocrita</taxon>
        <taxon>Ichneumonoidea</taxon>
        <taxon>Braconidae</taxon>
        <taxon>Braconinae</taxon>
        <taxon>Bracon</taxon>
    </lineage>
</organism>
<evidence type="ECO:0000313" key="2">
    <source>
        <dbReference type="EMBL" id="CAD1544453.1"/>
    </source>
</evidence>
<proteinExistence type="predicted"/>
<accession>A0A6V7J396</accession>
<protein>
    <submittedName>
        <fullName evidence="2">Uncharacterized protein</fullName>
    </submittedName>
</protein>
<dbReference type="EMBL" id="CADCXW020000012">
    <property type="protein sequence ID" value="CAD1544453.1"/>
    <property type="molecule type" value="Genomic_DNA"/>
</dbReference>
<evidence type="ECO:0000256" key="1">
    <source>
        <dbReference type="SAM" id="MobiDB-lite"/>
    </source>
</evidence>
<name>A0A6V7J396_9HYME</name>
<feature type="compositionally biased region" description="Gly residues" evidence="1">
    <location>
        <begin position="14"/>
        <end position="24"/>
    </location>
</feature>
<gene>
    <name evidence="2" type="ORF">BBRV_LOCUS37215</name>
</gene>
<reference evidence="2" key="1">
    <citation type="submission" date="2020-07" db="EMBL/GenBank/DDBJ databases">
        <authorList>
            <person name="Ferguson B K."/>
        </authorList>
    </citation>
    <scope>NUCLEOTIDE SEQUENCE</scope>
    <source>
        <strain evidence="2">L06</strain>
    </source>
</reference>
<dbReference type="AlphaFoldDB" id="A0A6V7J396"/>
<feature type="compositionally biased region" description="Polar residues" evidence="1">
    <location>
        <begin position="1"/>
        <end position="12"/>
    </location>
</feature>
<feature type="region of interest" description="Disordered" evidence="1">
    <location>
        <begin position="1"/>
        <end position="68"/>
    </location>
</feature>